<gene>
    <name evidence="5" type="primary">hrcA</name>
    <name evidence="7" type="ORF">COY72_00880</name>
</gene>
<evidence type="ECO:0000313" key="7">
    <source>
        <dbReference type="EMBL" id="PIY90925.1"/>
    </source>
</evidence>
<dbReference type="GO" id="GO:0045892">
    <property type="term" value="P:negative regulation of DNA-templated transcription"/>
    <property type="evidence" value="ECO:0007669"/>
    <property type="project" value="UniProtKB-UniRule"/>
</dbReference>
<dbReference type="Gene3D" id="3.30.450.40">
    <property type="match status" value="1"/>
</dbReference>
<evidence type="ECO:0000256" key="2">
    <source>
        <dbReference type="ARBA" id="ARBA00023015"/>
    </source>
</evidence>
<dbReference type="InterPro" id="IPR036388">
    <property type="entry name" value="WH-like_DNA-bd_sf"/>
</dbReference>
<dbReference type="HAMAP" id="MF_00081">
    <property type="entry name" value="HrcA"/>
    <property type="match status" value="1"/>
</dbReference>
<dbReference type="GO" id="GO:0003677">
    <property type="term" value="F:DNA binding"/>
    <property type="evidence" value="ECO:0007669"/>
    <property type="project" value="InterPro"/>
</dbReference>
<dbReference type="InterPro" id="IPR036390">
    <property type="entry name" value="WH_DNA-bd_sf"/>
</dbReference>
<dbReference type="Pfam" id="PF01628">
    <property type="entry name" value="HrcA"/>
    <property type="match status" value="1"/>
</dbReference>
<feature type="domain" description="Heat-inducible transcription repressor HrcA C-terminal" evidence="6">
    <location>
        <begin position="78"/>
        <end position="232"/>
    </location>
</feature>
<keyword evidence="2 5" id="KW-0805">Transcription regulation</keyword>
<dbReference type="AlphaFoldDB" id="A0A2M7R8C5"/>
<name>A0A2M7R8C5_9BACT</name>
<keyword evidence="1 5" id="KW-0678">Repressor</keyword>
<accession>A0A2M7R8C5</accession>
<evidence type="ECO:0000256" key="1">
    <source>
        <dbReference type="ARBA" id="ARBA00022491"/>
    </source>
</evidence>
<dbReference type="InterPro" id="IPR002571">
    <property type="entry name" value="HrcA"/>
</dbReference>
<dbReference type="PANTHER" id="PTHR34824">
    <property type="entry name" value="HEAT-INDUCIBLE TRANSCRIPTION REPRESSOR HRCA"/>
    <property type="match status" value="1"/>
</dbReference>
<dbReference type="SUPFAM" id="SSF46785">
    <property type="entry name" value="Winged helix' DNA-binding domain"/>
    <property type="match status" value="1"/>
</dbReference>
<dbReference type="EMBL" id="PFLX01000020">
    <property type="protein sequence ID" value="PIY90925.1"/>
    <property type="molecule type" value="Genomic_DNA"/>
</dbReference>
<evidence type="ECO:0000256" key="5">
    <source>
        <dbReference type="HAMAP-Rule" id="MF_00081"/>
    </source>
</evidence>
<dbReference type="Proteomes" id="UP000230055">
    <property type="component" value="Unassembled WGS sequence"/>
</dbReference>
<dbReference type="SUPFAM" id="SSF55781">
    <property type="entry name" value="GAF domain-like"/>
    <property type="match status" value="1"/>
</dbReference>
<evidence type="ECO:0000256" key="3">
    <source>
        <dbReference type="ARBA" id="ARBA00023016"/>
    </source>
</evidence>
<sequence>MLTKRQKKILNTIIKEYIEKGEPVSSQLLEKKHDFGIRPAMIRIEMQKLTDKGYIFQPHTSAGRVPTDKGYRFFVDNLLAQQNFLSENLSGREKEFPLNERMKKIEEIFREEEDVFRLANRLTKFLAEETSSLAILNLPERDFIFKEGWEELLKEAEFFEQDFFADFARVIERFEQSFKDLRVNSGVKVYIGKETKVPKAKNLSVISSKCKLPNKEKATLTLVGPKRMDYNRNLSLVQSLNKFLEDGKRSK</sequence>
<protein>
    <recommendedName>
        <fullName evidence="5">Heat-inducible transcription repressor HrcA</fullName>
    </recommendedName>
</protein>
<dbReference type="InterPro" id="IPR021153">
    <property type="entry name" value="HrcA_C"/>
</dbReference>
<comment type="function">
    <text evidence="5">Negative regulator of class I heat shock genes (grpE-dnaK-dnaJ and groELS operons). Prevents heat-shock induction of these operons.</text>
</comment>
<dbReference type="PANTHER" id="PTHR34824:SF1">
    <property type="entry name" value="HEAT-INDUCIBLE TRANSCRIPTION REPRESSOR HRCA"/>
    <property type="match status" value="1"/>
</dbReference>
<keyword evidence="3 5" id="KW-0346">Stress response</keyword>
<comment type="similarity">
    <text evidence="5">Belongs to the HrcA family.</text>
</comment>
<evidence type="ECO:0000256" key="4">
    <source>
        <dbReference type="ARBA" id="ARBA00023163"/>
    </source>
</evidence>
<evidence type="ECO:0000313" key="8">
    <source>
        <dbReference type="Proteomes" id="UP000230055"/>
    </source>
</evidence>
<reference evidence="8" key="1">
    <citation type="submission" date="2017-09" db="EMBL/GenBank/DDBJ databases">
        <title>Depth-based differentiation of microbial function through sediment-hosted aquifers and enrichment of novel symbionts in the deep terrestrial subsurface.</title>
        <authorList>
            <person name="Probst A.J."/>
            <person name="Ladd B."/>
            <person name="Jarett J.K."/>
            <person name="Geller-Mcgrath D.E."/>
            <person name="Sieber C.M.K."/>
            <person name="Emerson J.B."/>
            <person name="Anantharaman K."/>
            <person name="Thomas B.C."/>
            <person name="Malmstrom R."/>
            <person name="Stieglmeier M."/>
            <person name="Klingl A."/>
            <person name="Woyke T."/>
            <person name="Ryan C.M."/>
            <person name="Banfield J.F."/>
        </authorList>
    </citation>
    <scope>NUCLEOTIDE SEQUENCE [LARGE SCALE GENOMIC DNA]</scope>
</reference>
<evidence type="ECO:0000259" key="6">
    <source>
        <dbReference type="Pfam" id="PF01628"/>
    </source>
</evidence>
<keyword evidence="4 5" id="KW-0804">Transcription</keyword>
<comment type="caution">
    <text evidence="7">The sequence shown here is derived from an EMBL/GenBank/DDBJ whole genome shotgun (WGS) entry which is preliminary data.</text>
</comment>
<proteinExistence type="inferred from homology"/>
<organism evidence="7 8">
    <name type="scientific">Candidatus Nealsonbacteria bacterium CG_4_10_14_0_8_um_filter_35_10</name>
    <dbReference type="NCBI Taxonomy" id="1974683"/>
    <lineage>
        <taxon>Bacteria</taxon>
        <taxon>Candidatus Nealsoniibacteriota</taxon>
    </lineage>
</organism>
<dbReference type="Gene3D" id="1.10.10.10">
    <property type="entry name" value="Winged helix-like DNA-binding domain superfamily/Winged helix DNA-binding domain"/>
    <property type="match status" value="1"/>
</dbReference>
<dbReference type="InterPro" id="IPR029016">
    <property type="entry name" value="GAF-like_dom_sf"/>
</dbReference>